<protein>
    <submittedName>
        <fullName evidence="1">Uncharacterized protein</fullName>
    </submittedName>
</protein>
<dbReference type="EMBL" id="JAIHOM010000055">
    <property type="protein sequence ID" value="MCW6037040.1"/>
    <property type="molecule type" value="Genomic_DNA"/>
</dbReference>
<evidence type="ECO:0000313" key="1">
    <source>
        <dbReference type="EMBL" id="MCW6037040.1"/>
    </source>
</evidence>
<dbReference type="InterPro" id="IPR011335">
    <property type="entry name" value="Restrct_endonuc-II-like"/>
</dbReference>
<sequence length="102" mass="11684">MLIEYTDFNNQNEDLTQQFPSEWMEVEQTLCSMPFLLNNIIRSEVLFKSKLALNSHSVALIVLVTKFDILPSANSSLHYTQAVEQLLVIETSNIFSLPIMFS</sequence>
<evidence type="ECO:0000313" key="2">
    <source>
        <dbReference type="Proteomes" id="UP001526426"/>
    </source>
</evidence>
<comment type="caution">
    <text evidence="1">The sequence shown here is derived from an EMBL/GenBank/DDBJ whole genome shotgun (WGS) entry which is preliminary data.</text>
</comment>
<dbReference type="Proteomes" id="UP001526426">
    <property type="component" value="Unassembled WGS sequence"/>
</dbReference>
<dbReference type="SUPFAM" id="SSF52980">
    <property type="entry name" value="Restriction endonuclease-like"/>
    <property type="match status" value="1"/>
</dbReference>
<proteinExistence type="predicted"/>
<accession>A0ABT3L6A2</accession>
<dbReference type="RefSeq" id="WP_265264871.1">
    <property type="nucleotide sequence ID" value="NZ_JAIHOM010000055.1"/>
</dbReference>
<keyword evidence="2" id="KW-1185">Reference proteome</keyword>
<dbReference type="Gene3D" id="3.40.91.20">
    <property type="match status" value="1"/>
</dbReference>
<reference evidence="1 2" key="1">
    <citation type="submission" date="2021-08" db="EMBL/GenBank/DDBJ databases">
        <title>Draft genome sequence of Spirulina subsalsa with high tolerance to salinity and hype-accumulation of phycocyanin.</title>
        <authorList>
            <person name="Pei H."/>
            <person name="Jiang L."/>
        </authorList>
    </citation>
    <scope>NUCLEOTIDE SEQUENCE [LARGE SCALE GENOMIC DNA]</scope>
    <source>
        <strain evidence="1 2">FACHB-351</strain>
    </source>
</reference>
<dbReference type="InterPro" id="IPR011338">
    <property type="entry name" value="BamHI/BglII/BstY"/>
</dbReference>
<name>A0ABT3L6A2_9CYAN</name>
<organism evidence="1 2">
    <name type="scientific">Spirulina subsalsa FACHB-351</name>
    <dbReference type="NCBI Taxonomy" id="234711"/>
    <lineage>
        <taxon>Bacteria</taxon>
        <taxon>Bacillati</taxon>
        <taxon>Cyanobacteriota</taxon>
        <taxon>Cyanophyceae</taxon>
        <taxon>Spirulinales</taxon>
        <taxon>Spirulinaceae</taxon>
        <taxon>Spirulina</taxon>
    </lineage>
</organism>
<gene>
    <name evidence="1" type="ORF">K4A83_12290</name>
</gene>